<dbReference type="CDD" id="cd17291">
    <property type="entry name" value="RMtype1_S_MgeORF438P-TRD-CR_like"/>
    <property type="match status" value="1"/>
</dbReference>
<dbReference type="Pfam" id="PF01420">
    <property type="entry name" value="Methylase_S"/>
    <property type="match status" value="2"/>
</dbReference>
<dbReference type="GO" id="GO:0003677">
    <property type="term" value="F:DNA binding"/>
    <property type="evidence" value="ECO:0007669"/>
    <property type="project" value="UniProtKB-KW"/>
</dbReference>
<name>A0A6G8JJG7_9PAST</name>
<feature type="domain" description="Type I restriction modification DNA specificity" evidence="4">
    <location>
        <begin position="205"/>
        <end position="373"/>
    </location>
</feature>
<evidence type="ECO:0000256" key="1">
    <source>
        <dbReference type="ARBA" id="ARBA00010923"/>
    </source>
</evidence>
<evidence type="ECO:0000256" key="3">
    <source>
        <dbReference type="ARBA" id="ARBA00023125"/>
    </source>
</evidence>
<reference evidence="5 6" key="1">
    <citation type="submission" date="2016-03" db="EMBL/GenBank/DDBJ databases">
        <authorList>
            <person name="Bojesen A.M."/>
            <person name="Planet P."/>
            <person name="Hansen M.J."/>
        </authorList>
    </citation>
    <scope>NUCLEOTIDE SEQUENCE [LARGE SCALE GENOMIC DNA]</scope>
    <source>
        <strain evidence="5 6">B 234/94</strain>
    </source>
</reference>
<dbReference type="REBASE" id="394761">
    <property type="entry name" value="S.Mgr23494ORF6260P"/>
</dbReference>
<dbReference type="InterPro" id="IPR000055">
    <property type="entry name" value="Restrct_endonuc_typeI_TRD"/>
</dbReference>
<evidence type="ECO:0000259" key="4">
    <source>
        <dbReference type="Pfam" id="PF01420"/>
    </source>
</evidence>
<gene>
    <name evidence="5" type="ORF">A4G16_06250</name>
</gene>
<dbReference type="AlphaFoldDB" id="A0A6G8JJG7"/>
<dbReference type="PANTHER" id="PTHR43140:SF1">
    <property type="entry name" value="TYPE I RESTRICTION ENZYME ECOKI SPECIFICITY SUBUNIT"/>
    <property type="match status" value="1"/>
</dbReference>
<keyword evidence="5" id="KW-0540">Nuclease</keyword>
<dbReference type="InterPro" id="IPR051212">
    <property type="entry name" value="Type-I_RE_S_subunit"/>
</dbReference>
<dbReference type="EMBL" id="CP015030">
    <property type="protein sequence ID" value="QIM66998.1"/>
    <property type="molecule type" value="Genomic_DNA"/>
</dbReference>
<keyword evidence="2" id="KW-0680">Restriction system</keyword>
<dbReference type="Gene3D" id="3.90.220.20">
    <property type="entry name" value="DNA methylase specificity domains"/>
    <property type="match status" value="2"/>
</dbReference>
<keyword evidence="5" id="KW-0255">Endonuclease</keyword>
<comment type="similarity">
    <text evidence="1">Belongs to the type-I restriction system S methylase family.</text>
</comment>
<dbReference type="KEGG" id="mgra:A4G16_06250"/>
<dbReference type="GO" id="GO:0004519">
    <property type="term" value="F:endonuclease activity"/>
    <property type="evidence" value="ECO:0007669"/>
    <property type="project" value="UniProtKB-KW"/>
</dbReference>
<dbReference type="SUPFAM" id="SSF116734">
    <property type="entry name" value="DNA methylase specificity domain"/>
    <property type="match status" value="2"/>
</dbReference>
<protein>
    <submittedName>
        <fullName evidence="5">Restriction endonuclease subunit S</fullName>
    </submittedName>
</protein>
<sequence>MSNQIIEKLLNGAEVEWKPLGEVAELKRGQVITAKDTTEGNIPVISGGQKPAYYTGNYNREGETITVAGSGAYAGFLMYWNEPIFLGDAFSVKPDLEVLITKYVYHFLLSRQQRIFNLKKGSGVPHVYPKDLSSLLIPIPPLSIQEKIVKTLDKFTELEATLEAELALRKKQYQYYRETLLTFPQDLDKEGYNDIIKALCHSGKVVFRALGEVGEVRMCKRILKEQTTSEGDIPFYKIGTFGKEANSYISRELFEEYKQKYSYPKKGDILISAAGTIGRTVVFDGEDSYFQDSNIVWIENDESQVLNKFLFYIYQIANWNIAEGGTIQRLYNDNLKKLKIPVPSISEQQKIVKILDKFDRLTNSISEGLPKEIALRCKQYEYYREQLLDFPKL</sequence>
<dbReference type="PANTHER" id="PTHR43140">
    <property type="entry name" value="TYPE-1 RESTRICTION ENZYME ECOKI SPECIFICITY PROTEIN"/>
    <property type="match status" value="1"/>
</dbReference>
<feature type="domain" description="Type I restriction modification DNA specificity" evidence="4">
    <location>
        <begin position="15"/>
        <end position="166"/>
    </location>
</feature>
<evidence type="ECO:0000313" key="5">
    <source>
        <dbReference type="EMBL" id="QIM66998.1"/>
    </source>
</evidence>
<keyword evidence="5" id="KW-0378">Hydrolase</keyword>
<organism evidence="5 6">
    <name type="scientific">Mannheimia granulomatis</name>
    <dbReference type="NCBI Taxonomy" id="85402"/>
    <lineage>
        <taxon>Bacteria</taxon>
        <taxon>Pseudomonadati</taxon>
        <taxon>Pseudomonadota</taxon>
        <taxon>Gammaproteobacteria</taxon>
        <taxon>Pasteurellales</taxon>
        <taxon>Pasteurellaceae</taxon>
        <taxon>Mannheimia</taxon>
    </lineage>
</organism>
<evidence type="ECO:0000256" key="2">
    <source>
        <dbReference type="ARBA" id="ARBA00022747"/>
    </source>
</evidence>
<dbReference type="InterPro" id="IPR044946">
    <property type="entry name" value="Restrct_endonuc_typeI_TRD_sf"/>
</dbReference>
<dbReference type="RefSeq" id="WP_165889181.1">
    <property type="nucleotide sequence ID" value="NZ_CP015030.1"/>
</dbReference>
<dbReference type="CDD" id="cd17292">
    <property type="entry name" value="RMtype1_S_LlaA17I_TRD2-CR2_like"/>
    <property type="match status" value="1"/>
</dbReference>
<dbReference type="Proteomes" id="UP000501366">
    <property type="component" value="Chromosome"/>
</dbReference>
<dbReference type="GO" id="GO:0009307">
    <property type="term" value="P:DNA restriction-modification system"/>
    <property type="evidence" value="ECO:0007669"/>
    <property type="project" value="UniProtKB-KW"/>
</dbReference>
<keyword evidence="3" id="KW-0238">DNA-binding</keyword>
<accession>A0A6G8JJG7</accession>
<proteinExistence type="inferred from homology"/>
<evidence type="ECO:0000313" key="6">
    <source>
        <dbReference type="Proteomes" id="UP000501366"/>
    </source>
</evidence>